<dbReference type="EMBL" id="BMAO01027990">
    <property type="protein sequence ID" value="GFR21179.1"/>
    <property type="molecule type" value="Genomic_DNA"/>
</dbReference>
<dbReference type="PANTHER" id="PTHR33273">
    <property type="entry name" value="DOMAIN-CONTAINING PROTEIN, PUTATIVE-RELATED"/>
    <property type="match status" value="1"/>
</dbReference>
<dbReference type="SUPFAM" id="SSF56219">
    <property type="entry name" value="DNase I-like"/>
    <property type="match status" value="1"/>
</dbReference>
<evidence type="ECO:0000313" key="4">
    <source>
        <dbReference type="Proteomes" id="UP000887116"/>
    </source>
</evidence>
<dbReference type="InterPro" id="IPR036691">
    <property type="entry name" value="Endo/exonu/phosph_ase_sf"/>
</dbReference>
<sequence>MTSIEEPGSLVGDPSDQCVEMEEVPTKNLTDDERCSTLSSLETQIQVFDARRDYVIRLIEIDRLNGSPLPETMPQLVSEKGNLEDKIKYLEGKMHEILPCPIANCRHHIRYKAFKRPAEPLIRPSILEASISKKSKINDNAFSYPKKPAKSVPVEIGINQVKTKNSFAALNTAETDAEDVTPVPNKVKPIMMRISASYNLILQELHRTYPTAVNTHINGFIKIAAETEDDHRAITSFLTTKNMQYYVIDPPTNRPLKLVIKGLPSSTDSEDIKNDLINKGIKVEKVAQLRKFATKAPLPFYMIEVTRDENVEDIYKVNSCLYMQIKLDPFRKGTRATQCYNPALNSIFNINDTAIVAGDFNAKHTSWGCPHSDTRGIRLFNYITNNNIDLYAPPTPTRYGYDSSSILDYALFKNINWPCSIDSLPELSSDHNPIQLHFPRTSNFEIPPPQVNTTWSIFTNSLANYDNFDLPSANSTGDIDSQVNNLTTEILSAHSNASKPINPTEPPYVQGELKQLLKDRNRARKIWQYTRHPQHKTDLNRLQNIIKRKTYTYRQQAWEDHLTSLDAEDNSLWRTAKAFRKKATPISAIQGPHGIALSDTNKTDLIATSLESQFQLNDIHNPHKDEIWVDHQLESRQHRRRMNSDSESDMDVHSSKSSYKSRSPVSSGSRASRPLTPQDHCRNLTSTMEELQRAKNAIITYEAILANKNPIDIELFSGTLRKANITRYEKVRELKSLPPCTLPDCPDHHCPITKNNEQMEITDNPDD</sequence>
<organism evidence="3 4">
    <name type="scientific">Trichonephila clavata</name>
    <name type="common">Joro spider</name>
    <name type="synonym">Nephila clavata</name>
    <dbReference type="NCBI Taxonomy" id="2740835"/>
    <lineage>
        <taxon>Eukaryota</taxon>
        <taxon>Metazoa</taxon>
        <taxon>Ecdysozoa</taxon>
        <taxon>Arthropoda</taxon>
        <taxon>Chelicerata</taxon>
        <taxon>Arachnida</taxon>
        <taxon>Araneae</taxon>
        <taxon>Araneomorphae</taxon>
        <taxon>Entelegynae</taxon>
        <taxon>Araneoidea</taxon>
        <taxon>Nephilidae</taxon>
        <taxon>Trichonephila</taxon>
    </lineage>
</organism>
<dbReference type="OrthoDB" id="410155at2759"/>
<dbReference type="GO" id="GO:0003824">
    <property type="term" value="F:catalytic activity"/>
    <property type="evidence" value="ECO:0007669"/>
    <property type="project" value="InterPro"/>
</dbReference>
<evidence type="ECO:0000256" key="1">
    <source>
        <dbReference type="SAM" id="MobiDB-lite"/>
    </source>
</evidence>
<proteinExistence type="predicted"/>
<dbReference type="Pfam" id="PF14529">
    <property type="entry name" value="Exo_endo_phos_2"/>
    <property type="match status" value="1"/>
</dbReference>
<dbReference type="Proteomes" id="UP000887116">
    <property type="component" value="Unassembled WGS sequence"/>
</dbReference>
<keyword evidence="4" id="KW-1185">Reference proteome</keyword>
<dbReference type="AlphaFoldDB" id="A0A8X6HCQ4"/>
<dbReference type="PANTHER" id="PTHR33273:SF2">
    <property type="entry name" value="ENDONUCLEASE_EXONUCLEASE_PHOSPHATASE DOMAIN-CONTAINING PROTEIN"/>
    <property type="match status" value="1"/>
</dbReference>
<reference evidence="3" key="1">
    <citation type="submission" date="2020-07" db="EMBL/GenBank/DDBJ databases">
        <title>Multicomponent nature underlies the extraordinary mechanical properties of spider dragline silk.</title>
        <authorList>
            <person name="Kono N."/>
            <person name="Nakamura H."/>
            <person name="Mori M."/>
            <person name="Yoshida Y."/>
            <person name="Ohtoshi R."/>
            <person name="Malay A.D."/>
            <person name="Moran D.A.P."/>
            <person name="Tomita M."/>
            <person name="Numata K."/>
            <person name="Arakawa K."/>
        </authorList>
    </citation>
    <scope>NUCLEOTIDE SEQUENCE</scope>
</reference>
<feature type="compositionally biased region" description="Low complexity" evidence="1">
    <location>
        <begin position="655"/>
        <end position="673"/>
    </location>
</feature>
<gene>
    <name evidence="3" type="primary">NCL1_34574</name>
    <name evidence="3" type="ORF">TNCT_633451</name>
</gene>
<dbReference type="Gene3D" id="3.60.10.10">
    <property type="entry name" value="Endonuclease/exonuclease/phosphatase"/>
    <property type="match status" value="1"/>
</dbReference>
<protein>
    <recommendedName>
        <fullName evidence="2">Endonuclease/exonuclease/phosphatase domain-containing protein</fullName>
    </recommendedName>
</protein>
<name>A0A8X6HCQ4_TRICU</name>
<evidence type="ECO:0000313" key="3">
    <source>
        <dbReference type="EMBL" id="GFR21179.1"/>
    </source>
</evidence>
<comment type="caution">
    <text evidence="3">The sequence shown here is derived from an EMBL/GenBank/DDBJ whole genome shotgun (WGS) entry which is preliminary data.</text>
</comment>
<accession>A0A8X6HCQ4</accession>
<evidence type="ECO:0000259" key="2">
    <source>
        <dbReference type="Pfam" id="PF14529"/>
    </source>
</evidence>
<feature type="region of interest" description="Disordered" evidence="1">
    <location>
        <begin position="635"/>
        <end position="680"/>
    </location>
</feature>
<dbReference type="InterPro" id="IPR005135">
    <property type="entry name" value="Endo/exonuclease/phosphatase"/>
</dbReference>
<feature type="domain" description="Endonuclease/exonuclease/phosphatase" evidence="2">
    <location>
        <begin position="336"/>
        <end position="434"/>
    </location>
</feature>